<dbReference type="Proteomes" id="UP000239068">
    <property type="component" value="Unassembled WGS sequence"/>
</dbReference>
<comment type="caution">
    <text evidence="1">The sequence shown here is derived from an EMBL/GenBank/DDBJ whole genome shotgun (WGS) entry which is preliminary data.</text>
</comment>
<evidence type="ECO:0000313" key="2">
    <source>
        <dbReference type="Proteomes" id="UP000239068"/>
    </source>
</evidence>
<dbReference type="RefSeq" id="WP_105021329.1">
    <property type="nucleotide sequence ID" value="NZ_MSCM01000001.1"/>
</dbReference>
<name>A0A2S7WZI9_9FLAO</name>
<sequence length="100" mass="11936">MKHFIADLKISNGLSIAIKPKSIKLNFENFEIILQEYTYNISKRKNIAILTIKGEKNEVYQFCLKKDFNPKELEDQKYDFIPIFLKQLILEAHHRSKMLY</sequence>
<dbReference type="AlphaFoldDB" id="A0A2S7WZI9"/>
<dbReference type="EMBL" id="MSCM01000001">
    <property type="protein sequence ID" value="PQJ82782.1"/>
    <property type="molecule type" value="Genomic_DNA"/>
</dbReference>
<organism evidence="1 2">
    <name type="scientific">Polaribacter glomeratus</name>
    <dbReference type="NCBI Taxonomy" id="102"/>
    <lineage>
        <taxon>Bacteria</taxon>
        <taxon>Pseudomonadati</taxon>
        <taxon>Bacteroidota</taxon>
        <taxon>Flavobacteriia</taxon>
        <taxon>Flavobacteriales</taxon>
        <taxon>Flavobacteriaceae</taxon>
    </lineage>
</organism>
<evidence type="ECO:0000313" key="1">
    <source>
        <dbReference type="EMBL" id="PQJ82782.1"/>
    </source>
</evidence>
<reference evidence="1 2" key="1">
    <citation type="submission" date="2016-12" db="EMBL/GenBank/DDBJ databases">
        <title>Trade-off between light-utilization and light-protection in marine flavobacteria.</title>
        <authorList>
            <person name="Kumagai Y."/>
            <person name="Yoshizawa S."/>
            <person name="Kogure K."/>
            <person name="Iwasaki W."/>
        </authorList>
    </citation>
    <scope>NUCLEOTIDE SEQUENCE [LARGE SCALE GENOMIC DNA]</scope>
    <source>
        <strain evidence="1 2">ATCC 43844</strain>
    </source>
</reference>
<accession>A0A2S7WZI9</accession>
<protein>
    <submittedName>
        <fullName evidence="1">Uncharacterized protein</fullName>
    </submittedName>
</protein>
<proteinExistence type="predicted"/>
<keyword evidence="2" id="KW-1185">Reference proteome</keyword>
<gene>
    <name evidence="1" type="ORF">BTO16_09415</name>
</gene>